<reference evidence="15" key="1">
    <citation type="submission" date="2009-10" db="EMBL/GenBank/DDBJ databases">
        <title>The complete chromosome of Gordonia bronchialis DSM 43247.</title>
        <authorList>
            <consortium name="US DOE Joint Genome Institute (JGI-PGF)"/>
            <person name="Lucas S."/>
            <person name="Copeland A."/>
            <person name="Lapidus A."/>
            <person name="Glavina del Rio T."/>
            <person name="Dalin E."/>
            <person name="Tice H."/>
            <person name="Bruce D."/>
            <person name="Goodwin L."/>
            <person name="Pitluck S."/>
            <person name="Kyrpides N."/>
            <person name="Mavromatis K."/>
            <person name="Ivanova N."/>
            <person name="Ovchinnikova G."/>
            <person name="Saunders E."/>
            <person name="Brettin T."/>
            <person name="Detter J.C."/>
            <person name="Han C."/>
            <person name="Larimer F."/>
            <person name="Land M."/>
            <person name="Hauser L."/>
            <person name="Markowitz V."/>
            <person name="Cheng J.-F."/>
            <person name="Hugenholtz P."/>
            <person name="Woyke T."/>
            <person name="Wu D."/>
            <person name="Jando M."/>
            <person name="Schneider S."/>
            <person name="Goeker M."/>
            <person name="Klenk H.-P."/>
            <person name="Eisen J.A."/>
        </authorList>
    </citation>
    <scope>NUCLEOTIDE SEQUENCE [LARGE SCALE GENOMIC DNA]</scope>
    <source>
        <strain evidence="15">ATCC 25592 / DSM 43247 / BCRC 13721 / JCM 3198 / KCTC 3076 / NBRC 16047 / NCTC 10667</strain>
    </source>
</reference>
<evidence type="ECO:0000256" key="9">
    <source>
        <dbReference type="ARBA" id="ARBA00023136"/>
    </source>
</evidence>
<evidence type="ECO:0000313" key="14">
    <source>
        <dbReference type="EMBL" id="ACY21620.1"/>
    </source>
</evidence>
<dbReference type="AlphaFoldDB" id="D0LCU9"/>
<dbReference type="KEGG" id="gbr:Gbro_2378"/>
<keyword evidence="15" id="KW-1185">Reference proteome</keyword>
<sequence>MTTSQSPARAGQENDATAQSAAPVAGRWSRVPYFGTPTARFVHRWAIALLVANVGIVATGGAVRLTGSGLGCPTWPRCTDTSFVPHQALGYHGVIEFGNRMLTWVLIAIAIATWVAVWRRAGSTRADRRLATVLALGIPFQGVIGGITVLTDLNPWVVALHFLLSMALVSGSTVLVHRTRPYPDTEVAAPEPSSAQRLGRYLSWLTYLVTWVTIYLGTVVTGSGPHAGDADAPRNGLAPDHATQLHADAVFVLIGLSVALVVFTRVLGVPQQRTALTFVGLLAVQGVIGVVQYVTDLPILLVILHMAGSAALLIGATWLILEFAPSRKHDREPQPIG</sequence>
<evidence type="ECO:0000256" key="13">
    <source>
        <dbReference type="SAM" id="Phobius"/>
    </source>
</evidence>
<keyword evidence="5 13" id="KW-1133">Transmembrane helix</keyword>
<evidence type="ECO:0000256" key="12">
    <source>
        <dbReference type="SAM" id="MobiDB-lite"/>
    </source>
</evidence>
<dbReference type="eggNOG" id="COG1612">
    <property type="taxonomic scope" value="Bacteria"/>
</dbReference>
<comment type="pathway">
    <text evidence="11">Porphyrin-containing compound metabolism.</text>
</comment>
<evidence type="ECO:0000256" key="4">
    <source>
        <dbReference type="ARBA" id="ARBA00022723"/>
    </source>
</evidence>
<dbReference type="GO" id="GO:0046872">
    <property type="term" value="F:metal ion binding"/>
    <property type="evidence" value="ECO:0007669"/>
    <property type="project" value="UniProtKB-KW"/>
</dbReference>
<keyword evidence="3 13" id="KW-0812">Transmembrane</keyword>
<dbReference type="Pfam" id="PF02628">
    <property type="entry name" value="COX15-CtaA"/>
    <property type="match status" value="1"/>
</dbReference>
<keyword evidence="10" id="KW-1015">Disulfide bond</keyword>
<feature type="transmembrane region" description="Helical" evidence="13">
    <location>
        <begin position="130"/>
        <end position="150"/>
    </location>
</feature>
<dbReference type="STRING" id="526226.Gbro_2378"/>
<evidence type="ECO:0000256" key="6">
    <source>
        <dbReference type="ARBA" id="ARBA00023002"/>
    </source>
</evidence>
<feature type="transmembrane region" description="Helical" evidence="13">
    <location>
        <begin position="204"/>
        <end position="225"/>
    </location>
</feature>
<evidence type="ECO:0000256" key="7">
    <source>
        <dbReference type="ARBA" id="ARBA00023004"/>
    </source>
</evidence>
<feature type="transmembrane region" description="Helical" evidence="13">
    <location>
        <begin position="275"/>
        <end position="293"/>
    </location>
</feature>
<feature type="transmembrane region" description="Helical" evidence="13">
    <location>
        <begin position="299"/>
        <end position="321"/>
    </location>
</feature>
<dbReference type="Proteomes" id="UP000001219">
    <property type="component" value="Chromosome"/>
</dbReference>
<protein>
    <submittedName>
        <fullName evidence="14">Cytochrome oxidase assembly</fullName>
    </submittedName>
</protein>
<evidence type="ECO:0000256" key="11">
    <source>
        <dbReference type="ARBA" id="ARBA00023444"/>
    </source>
</evidence>
<dbReference type="PANTHER" id="PTHR35457:SF1">
    <property type="entry name" value="HEME A SYNTHASE"/>
    <property type="match status" value="1"/>
</dbReference>
<evidence type="ECO:0000256" key="10">
    <source>
        <dbReference type="ARBA" id="ARBA00023157"/>
    </source>
</evidence>
<feature type="transmembrane region" description="Helical" evidence="13">
    <location>
        <begin position="101"/>
        <end position="118"/>
    </location>
</feature>
<keyword evidence="2" id="KW-1003">Cell membrane</keyword>
<keyword evidence="7" id="KW-0408">Iron</keyword>
<keyword evidence="6" id="KW-0560">Oxidoreductase</keyword>
<dbReference type="GO" id="GO:0006784">
    <property type="term" value="P:heme A biosynthetic process"/>
    <property type="evidence" value="ECO:0007669"/>
    <property type="project" value="InterPro"/>
</dbReference>
<keyword evidence="4" id="KW-0479">Metal-binding</keyword>
<feature type="transmembrane region" description="Helical" evidence="13">
    <location>
        <begin position="156"/>
        <end position="176"/>
    </location>
</feature>
<keyword evidence="9 13" id="KW-0472">Membrane</keyword>
<dbReference type="GO" id="GO:0016020">
    <property type="term" value="C:membrane"/>
    <property type="evidence" value="ECO:0007669"/>
    <property type="project" value="UniProtKB-SubCell"/>
</dbReference>
<evidence type="ECO:0000256" key="8">
    <source>
        <dbReference type="ARBA" id="ARBA00023133"/>
    </source>
</evidence>
<feature type="region of interest" description="Disordered" evidence="12">
    <location>
        <begin position="1"/>
        <end position="23"/>
    </location>
</feature>
<name>D0LCU9_GORB4</name>
<dbReference type="PANTHER" id="PTHR35457">
    <property type="entry name" value="HEME A SYNTHASE"/>
    <property type="match status" value="1"/>
</dbReference>
<dbReference type="HOGENOM" id="CLU_060266_1_0_11"/>
<dbReference type="OrthoDB" id="5241540at2"/>
<evidence type="ECO:0000256" key="1">
    <source>
        <dbReference type="ARBA" id="ARBA00004141"/>
    </source>
</evidence>
<dbReference type="GO" id="GO:0016491">
    <property type="term" value="F:oxidoreductase activity"/>
    <property type="evidence" value="ECO:0007669"/>
    <property type="project" value="UniProtKB-KW"/>
</dbReference>
<comment type="subcellular location">
    <subcellularLocation>
        <location evidence="1">Membrane</location>
        <topology evidence="1">Multi-pass membrane protein</topology>
    </subcellularLocation>
</comment>
<accession>D0LCU9</accession>
<evidence type="ECO:0000313" key="15">
    <source>
        <dbReference type="Proteomes" id="UP000001219"/>
    </source>
</evidence>
<feature type="transmembrane region" description="Helical" evidence="13">
    <location>
        <begin position="45"/>
        <end position="65"/>
    </location>
</feature>
<feature type="transmembrane region" description="Helical" evidence="13">
    <location>
        <begin position="245"/>
        <end position="263"/>
    </location>
</feature>
<reference evidence="14 15" key="2">
    <citation type="journal article" date="2010" name="Stand. Genomic Sci.">
        <title>Complete genome sequence of Gordonia bronchialis type strain (3410).</title>
        <authorList>
            <person name="Ivanova N."/>
            <person name="Sikorski J."/>
            <person name="Jando M."/>
            <person name="Lapidus A."/>
            <person name="Nolan M."/>
            <person name="Lucas S."/>
            <person name="Del Rio T.G."/>
            <person name="Tice H."/>
            <person name="Copeland A."/>
            <person name="Cheng J.F."/>
            <person name="Chen F."/>
            <person name="Bruce D."/>
            <person name="Goodwin L."/>
            <person name="Pitluck S."/>
            <person name="Mavromatis K."/>
            <person name="Ovchinnikova G."/>
            <person name="Pati A."/>
            <person name="Chen A."/>
            <person name="Palaniappan K."/>
            <person name="Land M."/>
            <person name="Hauser L."/>
            <person name="Chang Y.J."/>
            <person name="Jeffries C.D."/>
            <person name="Chain P."/>
            <person name="Saunders E."/>
            <person name="Han C."/>
            <person name="Detter J.C."/>
            <person name="Brettin T."/>
            <person name="Rohde M."/>
            <person name="Goker M."/>
            <person name="Bristow J."/>
            <person name="Eisen J.A."/>
            <person name="Markowitz V."/>
            <person name="Hugenholtz P."/>
            <person name="Klenk H.P."/>
            <person name="Kyrpides N.C."/>
        </authorList>
    </citation>
    <scope>NUCLEOTIDE SEQUENCE [LARGE SCALE GENOMIC DNA]</scope>
    <source>
        <strain evidence="15">ATCC 25592 / DSM 43247 / BCRC 13721 / JCM 3198 / KCTC 3076 / NBRC 16047 / NCTC 10667</strain>
    </source>
</reference>
<dbReference type="RefSeq" id="WP_012834175.1">
    <property type="nucleotide sequence ID" value="NC_013441.1"/>
</dbReference>
<dbReference type="InterPro" id="IPR050450">
    <property type="entry name" value="COX15/CtaA_HemeA_synthase"/>
</dbReference>
<proteinExistence type="predicted"/>
<gene>
    <name evidence="14" type="ordered locus">Gbro_2378</name>
</gene>
<dbReference type="EMBL" id="CP001802">
    <property type="protein sequence ID" value="ACY21620.1"/>
    <property type="molecule type" value="Genomic_DNA"/>
</dbReference>
<dbReference type="InterPro" id="IPR003780">
    <property type="entry name" value="COX15/CtaA_fam"/>
</dbReference>
<organism evidence="14 15">
    <name type="scientific">Gordonia bronchialis (strain ATCC 25592 / DSM 43247 / BCRC 13721 / JCM 3198 / KCTC 3076 / NBRC 16047 / NCTC 10667)</name>
    <name type="common">Rhodococcus bronchialis</name>
    <dbReference type="NCBI Taxonomy" id="526226"/>
    <lineage>
        <taxon>Bacteria</taxon>
        <taxon>Bacillati</taxon>
        <taxon>Actinomycetota</taxon>
        <taxon>Actinomycetes</taxon>
        <taxon>Mycobacteriales</taxon>
        <taxon>Gordoniaceae</taxon>
        <taxon>Gordonia</taxon>
    </lineage>
</organism>
<keyword evidence="8" id="KW-0350">Heme biosynthesis</keyword>
<evidence type="ECO:0000256" key="2">
    <source>
        <dbReference type="ARBA" id="ARBA00022475"/>
    </source>
</evidence>
<evidence type="ECO:0000256" key="3">
    <source>
        <dbReference type="ARBA" id="ARBA00022692"/>
    </source>
</evidence>
<evidence type="ECO:0000256" key="5">
    <source>
        <dbReference type="ARBA" id="ARBA00022989"/>
    </source>
</evidence>